<comment type="caution">
    <text evidence="1">The sequence shown here is derived from an EMBL/GenBank/DDBJ whole genome shotgun (WGS) entry which is preliminary data.</text>
</comment>
<evidence type="ECO:0000313" key="2">
    <source>
        <dbReference type="Proteomes" id="UP000828390"/>
    </source>
</evidence>
<dbReference type="EMBL" id="JAIWYP010000015">
    <property type="protein sequence ID" value="KAH3701267.1"/>
    <property type="molecule type" value="Genomic_DNA"/>
</dbReference>
<reference evidence="1" key="2">
    <citation type="submission" date="2020-11" db="EMBL/GenBank/DDBJ databases">
        <authorList>
            <person name="McCartney M.A."/>
            <person name="Auch B."/>
            <person name="Kono T."/>
            <person name="Mallez S."/>
            <person name="Becker A."/>
            <person name="Gohl D.M."/>
            <person name="Silverstein K.A.T."/>
            <person name="Koren S."/>
            <person name="Bechman K.B."/>
            <person name="Herman A."/>
            <person name="Abrahante J.E."/>
            <person name="Garbe J."/>
        </authorList>
    </citation>
    <scope>NUCLEOTIDE SEQUENCE</scope>
    <source>
        <strain evidence="1">Duluth1</strain>
        <tissue evidence="1">Whole animal</tissue>
    </source>
</reference>
<accession>A0A9D4BQB9</accession>
<evidence type="ECO:0000313" key="1">
    <source>
        <dbReference type="EMBL" id="KAH3701267.1"/>
    </source>
</evidence>
<keyword evidence="2" id="KW-1185">Reference proteome</keyword>
<protein>
    <submittedName>
        <fullName evidence="1">Uncharacterized protein</fullName>
    </submittedName>
</protein>
<reference evidence="1" key="1">
    <citation type="journal article" date="2019" name="bioRxiv">
        <title>The Genome of the Zebra Mussel, Dreissena polymorpha: A Resource for Invasive Species Research.</title>
        <authorList>
            <person name="McCartney M.A."/>
            <person name="Auch B."/>
            <person name="Kono T."/>
            <person name="Mallez S."/>
            <person name="Zhang Y."/>
            <person name="Obille A."/>
            <person name="Becker A."/>
            <person name="Abrahante J.E."/>
            <person name="Garbe J."/>
            <person name="Badalamenti J.P."/>
            <person name="Herman A."/>
            <person name="Mangelson H."/>
            <person name="Liachko I."/>
            <person name="Sullivan S."/>
            <person name="Sone E.D."/>
            <person name="Koren S."/>
            <person name="Silverstein K.A.T."/>
            <person name="Beckman K.B."/>
            <person name="Gohl D.M."/>
        </authorList>
    </citation>
    <scope>NUCLEOTIDE SEQUENCE</scope>
    <source>
        <strain evidence="1">Duluth1</strain>
        <tissue evidence="1">Whole animal</tissue>
    </source>
</reference>
<gene>
    <name evidence="1" type="ORF">DPMN_076250</name>
</gene>
<proteinExistence type="predicted"/>
<dbReference type="Proteomes" id="UP000828390">
    <property type="component" value="Unassembled WGS sequence"/>
</dbReference>
<sequence length="55" mass="5807">MSSAVCARSKFFKAASGSSSDRSLSLLPTTDIPTSIGEKELPSPLCWISDQSDSI</sequence>
<name>A0A9D4BQB9_DREPO</name>
<dbReference type="AlphaFoldDB" id="A0A9D4BQB9"/>
<organism evidence="1 2">
    <name type="scientific">Dreissena polymorpha</name>
    <name type="common">Zebra mussel</name>
    <name type="synonym">Mytilus polymorpha</name>
    <dbReference type="NCBI Taxonomy" id="45954"/>
    <lineage>
        <taxon>Eukaryota</taxon>
        <taxon>Metazoa</taxon>
        <taxon>Spiralia</taxon>
        <taxon>Lophotrochozoa</taxon>
        <taxon>Mollusca</taxon>
        <taxon>Bivalvia</taxon>
        <taxon>Autobranchia</taxon>
        <taxon>Heteroconchia</taxon>
        <taxon>Euheterodonta</taxon>
        <taxon>Imparidentia</taxon>
        <taxon>Neoheterodontei</taxon>
        <taxon>Myida</taxon>
        <taxon>Dreissenoidea</taxon>
        <taxon>Dreissenidae</taxon>
        <taxon>Dreissena</taxon>
    </lineage>
</organism>